<dbReference type="RefSeq" id="WP_255201246.1">
    <property type="nucleotide sequence ID" value="NZ_CP013484.1"/>
</dbReference>
<gene>
    <name evidence="1" type="ORF">K05K4_12980</name>
</gene>
<reference evidence="1" key="1">
    <citation type="submission" date="2016-10" db="EMBL/GenBank/DDBJ databases">
        <title>The High Quality Genome of Vibrio alginolyticus K01M1.</title>
        <authorList>
            <person name="Wendling C."/>
            <person name="Chibani C.M."/>
            <person name="Hertel R."/>
            <person name="Sproer C."/>
            <person name="Bunk B."/>
            <person name="Overmann J."/>
            <person name="Roth O."/>
            <person name="Liesegang H."/>
        </authorList>
    </citation>
    <scope>NUCLEOTIDE SEQUENCE</scope>
    <source>
        <strain evidence="1">K05K4</strain>
    </source>
</reference>
<protein>
    <submittedName>
        <fullName evidence="1">Uncharacterized protein</fullName>
    </submittedName>
</protein>
<sequence length="43" mass="4814">MSLSLQNYHGCYIWVANNGVCRFVVSRTKAMEIFESMKAGTAV</sequence>
<dbReference type="GeneID" id="80368082"/>
<name>A0A1W6UZ98_VIBAL</name>
<organism evidence="1">
    <name type="scientific">Vibrio alginolyticus</name>
    <dbReference type="NCBI Taxonomy" id="663"/>
    <lineage>
        <taxon>Bacteria</taxon>
        <taxon>Pseudomonadati</taxon>
        <taxon>Pseudomonadota</taxon>
        <taxon>Gammaproteobacteria</taxon>
        <taxon>Vibrionales</taxon>
        <taxon>Vibrionaceae</taxon>
        <taxon>Vibrio</taxon>
    </lineage>
</organism>
<proteinExistence type="predicted"/>
<evidence type="ECO:0000313" key="1">
    <source>
        <dbReference type="EMBL" id="ARP18136.1"/>
    </source>
</evidence>
<accession>A0A1W6UZ98</accession>
<dbReference type="EMBL" id="CP017902">
    <property type="protein sequence ID" value="ARP18136.1"/>
    <property type="molecule type" value="Genomic_DNA"/>
</dbReference>
<dbReference type="AlphaFoldDB" id="A0A1W6UZ98"/>